<proteinExistence type="predicted"/>
<sequence>MYVPEDSATTTATTTATATADMRNSTSATASASGSNATATATVHGDGTATVSVTAVTEVNADPTTPSRRSARLLDGGAGATLPIQDDMIAKSALEYRVEHDLKWSKVDSYVDFVASTRYR</sequence>
<dbReference type="EMBL" id="DF849625">
    <property type="protein sequence ID" value="GAT58317.1"/>
    <property type="molecule type" value="Genomic_DNA"/>
</dbReference>
<organism evidence="2 3">
    <name type="scientific">Mycena chlorophos</name>
    <name type="common">Agaric fungus</name>
    <name type="synonym">Agaricus chlorophos</name>
    <dbReference type="NCBI Taxonomy" id="658473"/>
    <lineage>
        <taxon>Eukaryota</taxon>
        <taxon>Fungi</taxon>
        <taxon>Dikarya</taxon>
        <taxon>Basidiomycota</taxon>
        <taxon>Agaricomycotina</taxon>
        <taxon>Agaricomycetes</taxon>
        <taxon>Agaricomycetidae</taxon>
        <taxon>Agaricales</taxon>
        <taxon>Marasmiineae</taxon>
        <taxon>Mycenaceae</taxon>
        <taxon>Mycena</taxon>
    </lineage>
</organism>
<evidence type="ECO:0000256" key="1">
    <source>
        <dbReference type="SAM" id="MobiDB-lite"/>
    </source>
</evidence>
<feature type="compositionally biased region" description="Low complexity" evidence="1">
    <location>
        <begin position="8"/>
        <end position="42"/>
    </location>
</feature>
<evidence type="ECO:0000313" key="2">
    <source>
        <dbReference type="EMBL" id="GAT58317.1"/>
    </source>
</evidence>
<accession>A0ABQ0M522</accession>
<feature type="region of interest" description="Disordered" evidence="1">
    <location>
        <begin position="1"/>
        <end position="42"/>
    </location>
</feature>
<evidence type="ECO:0000313" key="3">
    <source>
        <dbReference type="Proteomes" id="UP000815677"/>
    </source>
</evidence>
<keyword evidence="3" id="KW-1185">Reference proteome</keyword>
<protein>
    <submittedName>
        <fullName evidence="2">Uncharacterized protein</fullName>
    </submittedName>
</protein>
<gene>
    <name evidence="2" type="ORF">MCHLO_14762</name>
</gene>
<dbReference type="Proteomes" id="UP000815677">
    <property type="component" value="Unassembled WGS sequence"/>
</dbReference>
<reference evidence="2" key="1">
    <citation type="submission" date="2014-09" db="EMBL/GenBank/DDBJ databases">
        <title>Genome sequence of the luminous mushroom Mycena chlorophos for searching fungal bioluminescence genes.</title>
        <authorList>
            <person name="Tanaka Y."/>
            <person name="Kasuga D."/>
            <person name="Oba Y."/>
            <person name="Hase S."/>
            <person name="Sato K."/>
            <person name="Oba Y."/>
            <person name="Sakakibara Y."/>
        </authorList>
    </citation>
    <scope>NUCLEOTIDE SEQUENCE</scope>
</reference>
<feature type="region of interest" description="Disordered" evidence="1">
    <location>
        <begin position="57"/>
        <end position="76"/>
    </location>
</feature>
<name>A0ABQ0M522_MYCCL</name>